<evidence type="ECO:0000256" key="1">
    <source>
        <dbReference type="ARBA" id="ARBA00004651"/>
    </source>
</evidence>
<comment type="caution">
    <text evidence="9">The sequence shown here is derived from an EMBL/GenBank/DDBJ whole genome shotgun (WGS) entry which is preliminary data.</text>
</comment>
<dbReference type="Proteomes" id="UP000248544">
    <property type="component" value="Unassembled WGS sequence"/>
</dbReference>
<evidence type="ECO:0000313" key="9">
    <source>
        <dbReference type="EMBL" id="PZG54121.1"/>
    </source>
</evidence>
<dbReference type="AlphaFoldDB" id="A0A2W2H0I9"/>
<sequence length="190" mass="20439">MWHDMLASGIPLAEKAIRTVAVYLCIVVLLRVIGRRDLAQLNTLDLVVMLLLSNVVQNAIIGDDDSVTGAIFGAVVLLGTNTVLARAAARWGRAGRLLEGRDTVLAEDGRYDIATIRRLGLRLADLEMAIRRQGGGSVGDTAKVTLEPGGTVVVRLRPEEEGASVGDLAELTARLDRIEHTLRSLAARPR</sequence>
<keyword evidence="6 7" id="KW-0472">Membrane</keyword>
<reference evidence="9 10" key="1">
    <citation type="submission" date="2018-01" db="EMBL/GenBank/DDBJ databases">
        <title>Draft genome sequence of Sphaerisporangium sp. 7K107.</title>
        <authorList>
            <person name="Sahin N."/>
            <person name="Saygin H."/>
            <person name="Ay H."/>
        </authorList>
    </citation>
    <scope>NUCLEOTIDE SEQUENCE [LARGE SCALE GENOMIC DNA]</scope>
    <source>
        <strain evidence="9 10">7K107</strain>
    </source>
</reference>
<dbReference type="InterPro" id="IPR007353">
    <property type="entry name" value="DUF421"/>
</dbReference>
<dbReference type="InterPro" id="IPR023090">
    <property type="entry name" value="UPF0702_alpha/beta_dom_sf"/>
</dbReference>
<accession>A0A2W2H0I9</accession>
<dbReference type="RefSeq" id="WP_111165874.1">
    <property type="nucleotide sequence ID" value="NZ_POUA01000022.1"/>
</dbReference>
<evidence type="ECO:0000256" key="7">
    <source>
        <dbReference type="SAM" id="Phobius"/>
    </source>
</evidence>
<dbReference type="GO" id="GO:0005886">
    <property type="term" value="C:plasma membrane"/>
    <property type="evidence" value="ECO:0007669"/>
    <property type="project" value="UniProtKB-SubCell"/>
</dbReference>
<dbReference type="Gene3D" id="3.30.240.20">
    <property type="entry name" value="bsu07140 like domains"/>
    <property type="match status" value="1"/>
</dbReference>
<evidence type="ECO:0000256" key="6">
    <source>
        <dbReference type="ARBA" id="ARBA00023136"/>
    </source>
</evidence>
<keyword evidence="5 7" id="KW-1133">Transmembrane helix</keyword>
<comment type="subcellular location">
    <subcellularLocation>
        <location evidence="1">Cell membrane</location>
        <topology evidence="1">Multi-pass membrane protein</topology>
    </subcellularLocation>
</comment>
<dbReference type="EMBL" id="POUA01000022">
    <property type="protein sequence ID" value="PZG54121.1"/>
    <property type="molecule type" value="Genomic_DNA"/>
</dbReference>
<keyword evidence="10" id="KW-1185">Reference proteome</keyword>
<keyword evidence="4 7" id="KW-0812">Transmembrane</keyword>
<evidence type="ECO:0000256" key="5">
    <source>
        <dbReference type="ARBA" id="ARBA00022989"/>
    </source>
</evidence>
<keyword evidence="3" id="KW-1003">Cell membrane</keyword>
<gene>
    <name evidence="9" type="ORF">C1I98_04945</name>
</gene>
<feature type="domain" description="YetF C-terminal" evidence="8">
    <location>
        <begin position="91"/>
        <end position="159"/>
    </location>
</feature>
<proteinExistence type="inferred from homology"/>
<evidence type="ECO:0000256" key="2">
    <source>
        <dbReference type="ARBA" id="ARBA00006448"/>
    </source>
</evidence>
<evidence type="ECO:0000259" key="8">
    <source>
        <dbReference type="Pfam" id="PF04239"/>
    </source>
</evidence>
<comment type="similarity">
    <text evidence="2">Belongs to the UPF0702 family.</text>
</comment>
<dbReference type="PANTHER" id="PTHR34582:SF2">
    <property type="entry name" value="UPF0702 TRANSMEMBRANE PROTEIN YDFR"/>
    <property type="match status" value="1"/>
</dbReference>
<dbReference type="PANTHER" id="PTHR34582">
    <property type="entry name" value="UPF0702 TRANSMEMBRANE PROTEIN YCAP"/>
    <property type="match status" value="1"/>
</dbReference>
<evidence type="ECO:0000313" key="10">
    <source>
        <dbReference type="Proteomes" id="UP000248544"/>
    </source>
</evidence>
<protein>
    <submittedName>
        <fullName evidence="9">DUF421 domain-containing protein</fullName>
    </submittedName>
</protein>
<name>A0A2W2H0I9_9ACTN</name>
<evidence type="ECO:0000256" key="4">
    <source>
        <dbReference type="ARBA" id="ARBA00022692"/>
    </source>
</evidence>
<feature type="transmembrane region" description="Helical" evidence="7">
    <location>
        <begin position="16"/>
        <end position="34"/>
    </location>
</feature>
<feature type="transmembrane region" description="Helical" evidence="7">
    <location>
        <begin position="67"/>
        <end position="89"/>
    </location>
</feature>
<evidence type="ECO:0000256" key="3">
    <source>
        <dbReference type="ARBA" id="ARBA00022475"/>
    </source>
</evidence>
<organism evidence="9 10">
    <name type="scientific">Spongiactinospora gelatinilytica</name>
    <dbReference type="NCBI Taxonomy" id="2666298"/>
    <lineage>
        <taxon>Bacteria</taxon>
        <taxon>Bacillati</taxon>
        <taxon>Actinomycetota</taxon>
        <taxon>Actinomycetes</taxon>
        <taxon>Streptosporangiales</taxon>
        <taxon>Streptosporangiaceae</taxon>
        <taxon>Spongiactinospora</taxon>
    </lineage>
</organism>
<feature type="transmembrane region" description="Helical" evidence="7">
    <location>
        <begin position="41"/>
        <end position="61"/>
    </location>
</feature>
<dbReference type="Pfam" id="PF04239">
    <property type="entry name" value="DUF421"/>
    <property type="match status" value="1"/>
</dbReference>